<dbReference type="PANTHER" id="PTHR20952:SF0">
    <property type="entry name" value="ADP-RIBOSYLATION FACTOR-LIKE PROTEIN 6-INTERACTING PROTEIN 1"/>
    <property type="match status" value="1"/>
</dbReference>
<feature type="transmembrane region" description="Helical" evidence="6">
    <location>
        <begin position="63"/>
        <end position="83"/>
    </location>
</feature>
<keyword evidence="2 6" id="KW-0812">Transmembrane</keyword>
<sequence length="197" mass="22592">MTTSQVDQKRALIKLKHDLEPFRNAIVSGYGVLTWEKQYYAGVVFGAISIMYLLLWYMDLSFITLFSLLALLAFFMDFVIPMLSRLVSNGGNWDGEQEAKFEEVCGQIYNIKSSIIDWYDYLFKERKPTMVVIIISFGLLALAWIGAIINNLLLMYCATVLVAMWPGLNEKDVFKSLTQKASKIINDKIQYGKKKLQ</sequence>
<dbReference type="AlphaFoldDB" id="A0A484BVT6"/>
<keyword evidence="9" id="KW-1185">Reference proteome</keyword>
<proteinExistence type="predicted"/>
<evidence type="ECO:0000256" key="4">
    <source>
        <dbReference type="ARBA" id="ARBA00022989"/>
    </source>
</evidence>
<keyword evidence="3" id="KW-0256">Endoplasmic reticulum</keyword>
<evidence type="ECO:0000256" key="1">
    <source>
        <dbReference type="ARBA" id="ARBA00004477"/>
    </source>
</evidence>
<accession>A0A484BVT6</accession>
<dbReference type="EMBL" id="LSRL02000005">
    <property type="protein sequence ID" value="TDG52132.1"/>
    <property type="molecule type" value="Genomic_DNA"/>
</dbReference>
<protein>
    <recommendedName>
        <fullName evidence="7">Reticulon domain-containing protein</fullName>
    </recommendedName>
</protein>
<feature type="transmembrane region" description="Helical" evidence="6">
    <location>
        <begin position="39"/>
        <end position="57"/>
    </location>
</feature>
<evidence type="ECO:0000313" key="8">
    <source>
        <dbReference type="EMBL" id="TDG52132.1"/>
    </source>
</evidence>
<dbReference type="InterPro" id="IPR052114">
    <property type="entry name" value="ER_autophagy_membrane_reg"/>
</dbReference>
<dbReference type="STRING" id="7232.A0A484BVT6"/>
<name>A0A484BVT6_DRONA</name>
<dbReference type="KEGG" id="dnv:108659409"/>
<evidence type="ECO:0000259" key="7">
    <source>
        <dbReference type="Pfam" id="PF02453"/>
    </source>
</evidence>
<evidence type="ECO:0000313" key="9">
    <source>
        <dbReference type="Proteomes" id="UP000295192"/>
    </source>
</evidence>
<dbReference type="InterPro" id="IPR003388">
    <property type="entry name" value="Reticulon"/>
</dbReference>
<comment type="caution">
    <text evidence="8">The sequence shown here is derived from an EMBL/GenBank/DDBJ whole genome shotgun (WGS) entry which is preliminary data.</text>
</comment>
<dbReference type="OrthoDB" id="6416122at2759"/>
<feature type="transmembrane region" description="Helical" evidence="6">
    <location>
        <begin position="132"/>
        <end position="165"/>
    </location>
</feature>
<evidence type="ECO:0000256" key="5">
    <source>
        <dbReference type="ARBA" id="ARBA00023136"/>
    </source>
</evidence>
<evidence type="ECO:0000256" key="3">
    <source>
        <dbReference type="ARBA" id="ARBA00022824"/>
    </source>
</evidence>
<feature type="domain" description="Reticulon" evidence="7">
    <location>
        <begin position="32"/>
        <end position="168"/>
    </location>
</feature>
<dbReference type="OMA" id="LAFFMDF"/>
<dbReference type="PANTHER" id="PTHR20952">
    <property type="entry name" value="ADP-RIBOSYLATION-LIKE FACTOR 6-INTERACTING PROTEIN"/>
    <property type="match status" value="1"/>
</dbReference>
<keyword evidence="4 6" id="KW-1133">Transmembrane helix</keyword>
<evidence type="ECO:0000256" key="2">
    <source>
        <dbReference type="ARBA" id="ARBA00022692"/>
    </source>
</evidence>
<comment type="subcellular location">
    <subcellularLocation>
        <location evidence="1">Endoplasmic reticulum membrane</location>
        <topology evidence="1">Multi-pass membrane protein</topology>
    </subcellularLocation>
</comment>
<evidence type="ECO:0000256" key="6">
    <source>
        <dbReference type="SAM" id="Phobius"/>
    </source>
</evidence>
<reference evidence="8 9" key="1">
    <citation type="journal article" date="2019" name="J. Hered.">
        <title>An Improved Genome Assembly for Drosophila navojoa, the Basal Species in the mojavensis Cluster.</title>
        <authorList>
            <person name="Vanderlinde T."/>
            <person name="Dupim E.G."/>
            <person name="Nazario-Yepiz N.O."/>
            <person name="Carvalho A.B."/>
        </authorList>
    </citation>
    <scope>NUCLEOTIDE SEQUENCE [LARGE SCALE GENOMIC DNA]</scope>
    <source>
        <strain evidence="8">Navoj_Jal97</strain>
        <tissue evidence="8">Whole organism</tissue>
    </source>
</reference>
<gene>
    <name evidence="8" type="ORF">AWZ03_001413</name>
</gene>
<keyword evidence="5 6" id="KW-0472">Membrane</keyword>
<dbReference type="Proteomes" id="UP000295192">
    <property type="component" value="Unassembled WGS sequence"/>
</dbReference>
<dbReference type="Pfam" id="PF02453">
    <property type="entry name" value="Reticulon"/>
    <property type="match status" value="1"/>
</dbReference>
<organism evidence="8 9">
    <name type="scientific">Drosophila navojoa</name>
    <name type="common">Fruit fly</name>
    <dbReference type="NCBI Taxonomy" id="7232"/>
    <lineage>
        <taxon>Eukaryota</taxon>
        <taxon>Metazoa</taxon>
        <taxon>Ecdysozoa</taxon>
        <taxon>Arthropoda</taxon>
        <taxon>Hexapoda</taxon>
        <taxon>Insecta</taxon>
        <taxon>Pterygota</taxon>
        <taxon>Neoptera</taxon>
        <taxon>Endopterygota</taxon>
        <taxon>Diptera</taxon>
        <taxon>Brachycera</taxon>
        <taxon>Muscomorpha</taxon>
        <taxon>Ephydroidea</taxon>
        <taxon>Drosophilidae</taxon>
        <taxon>Drosophila</taxon>
    </lineage>
</organism>
<dbReference type="GO" id="GO:0005789">
    <property type="term" value="C:endoplasmic reticulum membrane"/>
    <property type="evidence" value="ECO:0007669"/>
    <property type="project" value="UniProtKB-SubCell"/>
</dbReference>